<dbReference type="PANTHER" id="PTHR12761">
    <property type="entry name" value="HERMANSKY-PUDLAK SYNDROME PROTEIN 1"/>
    <property type="match status" value="1"/>
</dbReference>
<dbReference type="InParanoid" id="D2VQ80"/>
<proteinExistence type="predicted"/>
<gene>
    <name evidence="1" type="ORF">NAEGRDRAFT_71055</name>
</gene>
<dbReference type="GeneID" id="8855706"/>
<dbReference type="GO" id="GO:0031085">
    <property type="term" value="C:BLOC-3 complex"/>
    <property type="evidence" value="ECO:0007669"/>
    <property type="project" value="TreeGrafter"/>
</dbReference>
<dbReference type="Proteomes" id="UP000006671">
    <property type="component" value="Unassembled WGS sequence"/>
</dbReference>
<accession>D2VQ80</accession>
<dbReference type="VEuPathDB" id="AmoebaDB:NAEGRDRAFT_71055"/>
<evidence type="ECO:0000313" key="2">
    <source>
        <dbReference type="Proteomes" id="UP000006671"/>
    </source>
</evidence>
<dbReference type="OMA" id="LMLICES"/>
<dbReference type="GO" id="GO:0005085">
    <property type="term" value="F:guanyl-nucleotide exchange factor activity"/>
    <property type="evidence" value="ECO:0007669"/>
    <property type="project" value="TreeGrafter"/>
</dbReference>
<organism evidence="2">
    <name type="scientific">Naegleria gruberi</name>
    <name type="common">Amoeba</name>
    <dbReference type="NCBI Taxonomy" id="5762"/>
    <lineage>
        <taxon>Eukaryota</taxon>
        <taxon>Discoba</taxon>
        <taxon>Heterolobosea</taxon>
        <taxon>Tetramitia</taxon>
        <taxon>Eutetramitia</taxon>
        <taxon>Vahlkampfiidae</taxon>
        <taxon>Naegleria</taxon>
    </lineage>
</organism>
<protein>
    <submittedName>
        <fullName evidence="1">Predicted protein</fullName>
    </submittedName>
</protein>
<dbReference type="PANTHER" id="PTHR12761:SF1">
    <property type="entry name" value="BLOC-3 COMPLEX MEMBER HPS1"/>
    <property type="match status" value="1"/>
</dbReference>
<evidence type="ECO:0000313" key="1">
    <source>
        <dbReference type="EMBL" id="EFC41062.1"/>
    </source>
</evidence>
<sequence>MLNNNNGGTVLNSGRGSDFLSVGGGLSSNGNQTPVSPLASIRFNGENNSGGDGLYSKNQQDNQYVSRVVSHKYFTIAQTSMELFSDHPAAKLGIPVLSVAQQTLKNCYSTTCRQIHTLGNDKVLLTHQCGELHYCIIYIREVEKRKKGEVFDNEDFEEEPKESTAALYRQISLLHDLTNFCIMLNPFNQHGFNNRSLNQSAIYNLMKPLVETMKRLYRTQQSVLVQGIEYVDLNQFNRGSIIEALKKGTEPYPYILHAVLLVGTKLAAVHSREKTWILLPRDILCLIVFTQSAFYGEKPKQMGKNGTSDESDNITRSIFEYLNFHVTENGGDHDQKLGRYGVYFEYDKDQDMTLMLICESNITNIQQQTTKVIPSSVGSYQSASSLTMAASFKEVEQQPIDEEQNKETVHDQLKEAAIRVNEEISNFKRFSFLKIKAESHVTMLSYLHYCPGLIHFILVDRIYNRVFAPRIVPLNTINTNQKNDEEQVAFLKKKVWEMCFTLQQYRDEGYTEIGVCGEGVQYWFKEWFEDEKMLELKMTRNNLKYARSHFELYTMYLPFVSVQAISHHNKLLVQLLLDRRDLS</sequence>
<dbReference type="AlphaFoldDB" id="D2VQ80"/>
<keyword evidence="2" id="KW-1185">Reference proteome</keyword>
<dbReference type="RefSeq" id="XP_002673806.1">
    <property type="nucleotide sequence ID" value="XM_002673760.1"/>
</dbReference>
<dbReference type="InterPro" id="IPR026053">
    <property type="entry name" value="HPS1"/>
</dbReference>
<reference evidence="1 2" key="1">
    <citation type="journal article" date="2010" name="Cell">
        <title>The genome of Naegleria gruberi illuminates early eukaryotic versatility.</title>
        <authorList>
            <person name="Fritz-Laylin L.K."/>
            <person name="Prochnik S.E."/>
            <person name="Ginger M.L."/>
            <person name="Dacks J.B."/>
            <person name="Carpenter M.L."/>
            <person name="Field M.C."/>
            <person name="Kuo A."/>
            <person name="Paredez A."/>
            <person name="Chapman J."/>
            <person name="Pham J."/>
            <person name="Shu S."/>
            <person name="Neupane R."/>
            <person name="Cipriano M."/>
            <person name="Mancuso J."/>
            <person name="Tu H."/>
            <person name="Salamov A."/>
            <person name="Lindquist E."/>
            <person name="Shapiro H."/>
            <person name="Lucas S."/>
            <person name="Grigoriev I.V."/>
            <person name="Cande W.Z."/>
            <person name="Fulton C."/>
            <person name="Rokhsar D.S."/>
            <person name="Dawson S.C."/>
        </authorList>
    </citation>
    <scope>NUCLEOTIDE SEQUENCE [LARGE SCALE GENOMIC DNA]</scope>
    <source>
        <strain evidence="1 2">NEG-M</strain>
    </source>
</reference>
<name>D2VQ80_NAEGR</name>
<dbReference type="OrthoDB" id="10255234at2759"/>
<dbReference type="KEGG" id="ngr:NAEGRDRAFT_71055"/>
<dbReference type="EMBL" id="GG738888">
    <property type="protein sequence ID" value="EFC41062.1"/>
    <property type="molecule type" value="Genomic_DNA"/>
</dbReference>